<dbReference type="GO" id="GO:0009279">
    <property type="term" value="C:cell outer membrane"/>
    <property type="evidence" value="ECO:0007669"/>
    <property type="project" value="UniProtKB-SubCell"/>
</dbReference>
<evidence type="ECO:0000313" key="20">
    <source>
        <dbReference type="EMBL" id="OWQ83369.1"/>
    </source>
</evidence>
<keyword evidence="3 14" id="KW-0813">Transport</keyword>
<dbReference type="GO" id="GO:0038023">
    <property type="term" value="F:signaling receptor activity"/>
    <property type="evidence" value="ECO:0007669"/>
    <property type="project" value="InterPro"/>
</dbReference>
<dbReference type="InterPro" id="IPR037066">
    <property type="entry name" value="Plug_dom_sf"/>
</dbReference>
<comment type="similarity">
    <text evidence="2 14 16">Belongs to the TonB-dependent receptor family.</text>
</comment>
<dbReference type="CDD" id="cd01347">
    <property type="entry name" value="ligand_gated_channel"/>
    <property type="match status" value="1"/>
</dbReference>
<evidence type="ECO:0000256" key="11">
    <source>
        <dbReference type="ARBA" id="ARBA00023136"/>
    </source>
</evidence>
<evidence type="ECO:0000256" key="15">
    <source>
        <dbReference type="PROSITE-ProRule" id="PRU10144"/>
    </source>
</evidence>
<evidence type="ECO:0000259" key="19">
    <source>
        <dbReference type="Pfam" id="PF07715"/>
    </source>
</evidence>
<dbReference type="InterPro" id="IPR010917">
    <property type="entry name" value="TonB_rcpt_CS"/>
</dbReference>
<keyword evidence="13 14" id="KW-0998">Cell outer membrane</keyword>
<dbReference type="GO" id="GO:0015891">
    <property type="term" value="P:siderophore transport"/>
    <property type="evidence" value="ECO:0007669"/>
    <property type="project" value="InterPro"/>
</dbReference>
<evidence type="ECO:0000256" key="4">
    <source>
        <dbReference type="ARBA" id="ARBA00022452"/>
    </source>
</evidence>
<evidence type="ECO:0000256" key="7">
    <source>
        <dbReference type="ARBA" id="ARBA00022729"/>
    </source>
</evidence>
<dbReference type="InterPro" id="IPR012910">
    <property type="entry name" value="Plug_dom"/>
</dbReference>
<keyword evidence="5" id="KW-0410">Iron transport</keyword>
<dbReference type="NCBIfam" id="TIGR01783">
    <property type="entry name" value="TonB-siderophor"/>
    <property type="match status" value="1"/>
</dbReference>
<keyword evidence="6 14" id="KW-0812">Transmembrane</keyword>
<dbReference type="InterPro" id="IPR010105">
    <property type="entry name" value="TonB_sidphr_rcpt"/>
</dbReference>
<evidence type="ECO:0000256" key="12">
    <source>
        <dbReference type="ARBA" id="ARBA00023170"/>
    </source>
</evidence>
<protein>
    <submittedName>
        <fullName evidence="20">TonB-dependent siderophore receptor</fullName>
    </submittedName>
</protein>
<dbReference type="PANTHER" id="PTHR32552:SF82">
    <property type="entry name" value="FCUA PROTEIN"/>
    <property type="match status" value="1"/>
</dbReference>
<dbReference type="InterPro" id="IPR036942">
    <property type="entry name" value="Beta-barrel_TonB_sf"/>
</dbReference>
<gene>
    <name evidence="20" type="ORF">CDN99_26315</name>
</gene>
<evidence type="ECO:0000256" key="5">
    <source>
        <dbReference type="ARBA" id="ARBA00022496"/>
    </source>
</evidence>
<dbReference type="EMBL" id="NIOF01000021">
    <property type="protein sequence ID" value="OWQ83369.1"/>
    <property type="molecule type" value="Genomic_DNA"/>
</dbReference>
<dbReference type="Gene3D" id="2.170.130.10">
    <property type="entry name" value="TonB-dependent receptor, plug domain"/>
    <property type="match status" value="1"/>
</dbReference>
<comment type="subcellular location">
    <subcellularLocation>
        <location evidence="1 14">Cell outer membrane</location>
        <topology evidence="1 14">Multi-pass membrane protein</topology>
    </subcellularLocation>
</comment>
<keyword evidence="8" id="KW-0408">Iron</keyword>
<sequence>MHYPVPRPLALSIALGLLSLSAAAQQADAPAKGNNSPDVGTLPVVTVSATADAKGLSPAYAGGQVARGGRAGILGTKDNLDTPFSITAYTNDLIQDRQARSVAEVLQNDPGVRVARGFGNFQETYFIRGFILNSDDVAYNGLYALLPRQYIASELFERVEMLRGASAFLMGASPNGSGLGGNINLLPKRAPVEALTRVTLNAGSGSAGGAALDVARRFGPDKATGVRFNAAYRDGGTSVDDEKARTGVAALGLDWRNRDVRLSGDIGWQDNRLQRTRPSVTVAGLTAMPALPDTQANFAQPWTYSNERDVFGTVRGEWDLGDAVTAWAAYGMRRTHEENRLANMTVTNASTGAGTFYRFDNARKDSVDTGELGLRGKLRTGAVGHEWVVSAAVFALDTKNGYAMDFGNLQATNLYTPTVSALPAFSPNVYIGNSFDAPALNTRVRTRSVAIGDTLSFLDDQFLLTLGLRHQTLKQDNVAPKVQWTFGSSPGGTVTTYDQGKTSPVVGTVFKATKQVSVYANYIEGLNKGDSLPAQDGFPARDLAPYASRQKEVGVKYDGGRLGLGAAFFSTDKPRALQSQAQAQGEDRHRGVELTAFGEAARGLKLLGGLTFLDAKQHDTGVAATEGKRTLGIPRAQGNVGLEWEVAGVSGLALDARVVHTGKVFADSANTLSVPAWVRLDAGARYLVEVQGTLLTLRARVDNLTNRKYWASAGGSPDQSYLVVGMPRSFNLSVSADF</sequence>
<evidence type="ECO:0000256" key="6">
    <source>
        <dbReference type="ARBA" id="ARBA00022692"/>
    </source>
</evidence>
<keyword evidence="21" id="KW-1185">Reference proteome</keyword>
<keyword evidence="10 16" id="KW-0798">TonB box</keyword>
<dbReference type="PROSITE" id="PS52016">
    <property type="entry name" value="TONB_DEPENDENT_REC_3"/>
    <property type="match status" value="1"/>
</dbReference>
<evidence type="ECO:0000313" key="21">
    <source>
        <dbReference type="Proteomes" id="UP000197468"/>
    </source>
</evidence>
<evidence type="ECO:0000256" key="8">
    <source>
        <dbReference type="ARBA" id="ARBA00023004"/>
    </source>
</evidence>
<dbReference type="InterPro" id="IPR039426">
    <property type="entry name" value="TonB-dep_rcpt-like"/>
</dbReference>
<evidence type="ECO:0000256" key="17">
    <source>
        <dbReference type="SAM" id="SignalP"/>
    </source>
</evidence>
<evidence type="ECO:0000256" key="1">
    <source>
        <dbReference type="ARBA" id="ARBA00004571"/>
    </source>
</evidence>
<dbReference type="PANTHER" id="PTHR32552">
    <property type="entry name" value="FERRICHROME IRON RECEPTOR-RELATED"/>
    <property type="match status" value="1"/>
</dbReference>
<proteinExistence type="inferred from homology"/>
<evidence type="ECO:0000256" key="16">
    <source>
        <dbReference type="RuleBase" id="RU003357"/>
    </source>
</evidence>
<feature type="chain" id="PRO_5013281188" evidence="17">
    <location>
        <begin position="25"/>
        <end position="738"/>
    </location>
</feature>
<dbReference type="OrthoDB" id="8732650at2"/>
<evidence type="ECO:0000256" key="3">
    <source>
        <dbReference type="ARBA" id="ARBA00022448"/>
    </source>
</evidence>
<comment type="caution">
    <text evidence="20">The sequence shown here is derived from an EMBL/GenBank/DDBJ whole genome shotgun (WGS) entry which is preliminary data.</text>
</comment>
<dbReference type="GO" id="GO:0015344">
    <property type="term" value="F:siderophore uptake transmembrane transporter activity"/>
    <property type="evidence" value="ECO:0007669"/>
    <property type="project" value="TreeGrafter"/>
</dbReference>
<accession>A0A246IUD6</accession>
<evidence type="ECO:0000259" key="18">
    <source>
        <dbReference type="Pfam" id="PF00593"/>
    </source>
</evidence>
<keyword evidence="4 14" id="KW-1134">Transmembrane beta strand</keyword>
<dbReference type="InterPro" id="IPR000531">
    <property type="entry name" value="Beta-barrel_TonB"/>
</dbReference>
<keyword evidence="7 17" id="KW-0732">Signal</keyword>
<feature type="short sequence motif" description="TonB C-terminal box" evidence="15">
    <location>
        <begin position="721"/>
        <end position="738"/>
    </location>
</feature>
<reference evidence="20 21" key="1">
    <citation type="journal article" date="2008" name="Int. J. Syst. Evol. Microbiol.">
        <title>Description of Roseateles aquatilis sp. nov. and Roseateles terrae sp. nov., in the class Betaproteobacteria, and emended description of the genus Roseateles.</title>
        <authorList>
            <person name="Gomila M."/>
            <person name="Bowien B."/>
            <person name="Falsen E."/>
            <person name="Moore E.R."/>
            <person name="Lalucat J."/>
        </authorList>
    </citation>
    <scope>NUCLEOTIDE SEQUENCE [LARGE SCALE GENOMIC DNA]</scope>
    <source>
        <strain evidence="20 21">CCUG 48205</strain>
    </source>
</reference>
<dbReference type="Proteomes" id="UP000197468">
    <property type="component" value="Unassembled WGS sequence"/>
</dbReference>
<organism evidence="20 21">
    <name type="scientific">Roseateles aquatilis</name>
    <dbReference type="NCBI Taxonomy" id="431061"/>
    <lineage>
        <taxon>Bacteria</taxon>
        <taxon>Pseudomonadati</taxon>
        <taxon>Pseudomonadota</taxon>
        <taxon>Betaproteobacteria</taxon>
        <taxon>Burkholderiales</taxon>
        <taxon>Sphaerotilaceae</taxon>
        <taxon>Roseateles</taxon>
    </lineage>
</organism>
<dbReference type="Pfam" id="PF00593">
    <property type="entry name" value="TonB_dep_Rec_b-barrel"/>
    <property type="match status" value="1"/>
</dbReference>
<dbReference type="PROSITE" id="PS01156">
    <property type="entry name" value="TONB_DEPENDENT_REC_2"/>
    <property type="match status" value="1"/>
</dbReference>
<evidence type="ECO:0000256" key="13">
    <source>
        <dbReference type="ARBA" id="ARBA00023237"/>
    </source>
</evidence>
<name>A0A246IUD6_9BURK</name>
<dbReference type="AlphaFoldDB" id="A0A246IUD6"/>
<feature type="signal peptide" evidence="17">
    <location>
        <begin position="1"/>
        <end position="24"/>
    </location>
</feature>
<keyword evidence="12 20" id="KW-0675">Receptor</keyword>
<keyword evidence="11 14" id="KW-0472">Membrane</keyword>
<dbReference type="SUPFAM" id="SSF56935">
    <property type="entry name" value="Porins"/>
    <property type="match status" value="1"/>
</dbReference>
<evidence type="ECO:0000256" key="9">
    <source>
        <dbReference type="ARBA" id="ARBA00023065"/>
    </source>
</evidence>
<dbReference type="RefSeq" id="WP_088388438.1">
    <property type="nucleotide sequence ID" value="NZ_NIOF01000021.1"/>
</dbReference>
<feature type="domain" description="TonB-dependent receptor-like beta-barrel" evidence="18">
    <location>
        <begin position="255"/>
        <end position="704"/>
    </location>
</feature>
<feature type="domain" description="TonB-dependent receptor plug" evidence="19">
    <location>
        <begin position="79"/>
        <end position="174"/>
    </location>
</feature>
<evidence type="ECO:0000256" key="14">
    <source>
        <dbReference type="PROSITE-ProRule" id="PRU01360"/>
    </source>
</evidence>
<evidence type="ECO:0000256" key="2">
    <source>
        <dbReference type="ARBA" id="ARBA00009810"/>
    </source>
</evidence>
<dbReference type="Pfam" id="PF07715">
    <property type="entry name" value="Plug"/>
    <property type="match status" value="1"/>
</dbReference>
<evidence type="ECO:0000256" key="10">
    <source>
        <dbReference type="ARBA" id="ARBA00023077"/>
    </source>
</evidence>
<dbReference type="Gene3D" id="2.40.170.20">
    <property type="entry name" value="TonB-dependent receptor, beta-barrel domain"/>
    <property type="match status" value="1"/>
</dbReference>
<keyword evidence="9" id="KW-0406">Ion transport</keyword>